<evidence type="ECO:0000313" key="2">
    <source>
        <dbReference type="EMBL" id="KFD47712.1"/>
    </source>
</evidence>
<feature type="region of interest" description="Disordered" evidence="1">
    <location>
        <begin position="1"/>
        <end position="42"/>
    </location>
</feature>
<dbReference type="Proteomes" id="UP000030764">
    <property type="component" value="Unassembled WGS sequence"/>
</dbReference>
<name>A0A085LRW6_9BILA</name>
<dbReference type="EMBL" id="KL363316">
    <property type="protein sequence ID" value="KFD47712.1"/>
    <property type="molecule type" value="Genomic_DNA"/>
</dbReference>
<gene>
    <name evidence="2" type="ORF">M513_11390</name>
    <name evidence="3" type="ORF">M514_11390</name>
</gene>
<accession>A0A085LRW6</accession>
<organism evidence="2 4">
    <name type="scientific">Trichuris suis</name>
    <name type="common">pig whipworm</name>
    <dbReference type="NCBI Taxonomy" id="68888"/>
    <lineage>
        <taxon>Eukaryota</taxon>
        <taxon>Metazoa</taxon>
        <taxon>Ecdysozoa</taxon>
        <taxon>Nematoda</taxon>
        <taxon>Enoplea</taxon>
        <taxon>Dorylaimia</taxon>
        <taxon>Trichinellida</taxon>
        <taxon>Trichuridae</taxon>
        <taxon>Trichuris</taxon>
    </lineage>
</organism>
<dbReference type="EMBL" id="KL367645">
    <property type="protein sequence ID" value="KFD60858.1"/>
    <property type="molecule type" value="Genomic_DNA"/>
</dbReference>
<protein>
    <submittedName>
        <fullName evidence="2">Uncharacterized protein</fullName>
    </submittedName>
</protein>
<evidence type="ECO:0000256" key="1">
    <source>
        <dbReference type="SAM" id="MobiDB-lite"/>
    </source>
</evidence>
<evidence type="ECO:0000313" key="3">
    <source>
        <dbReference type="EMBL" id="KFD60858.1"/>
    </source>
</evidence>
<dbReference type="AlphaFoldDB" id="A0A085LRW6"/>
<reference evidence="2 4" key="1">
    <citation type="journal article" date="2014" name="Nat. Genet.">
        <title>Genome and transcriptome of the porcine whipworm Trichuris suis.</title>
        <authorList>
            <person name="Jex A.R."/>
            <person name="Nejsum P."/>
            <person name="Schwarz E.M."/>
            <person name="Hu L."/>
            <person name="Young N.D."/>
            <person name="Hall R.S."/>
            <person name="Korhonen P.K."/>
            <person name="Liao S."/>
            <person name="Thamsborg S."/>
            <person name="Xia J."/>
            <person name="Xu P."/>
            <person name="Wang S."/>
            <person name="Scheerlinck J.P."/>
            <person name="Hofmann A."/>
            <person name="Sternberg P.W."/>
            <person name="Wang J."/>
            <person name="Gasser R.B."/>
        </authorList>
    </citation>
    <scope>NUCLEOTIDE SEQUENCE [LARGE SCALE GENOMIC DNA]</scope>
    <source>
        <strain evidence="3">DCEP-RM93F</strain>
        <strain evidence="2">DCEP-RM93M</strain>
    </source>
</reference>
<keyword evidence="4" id="KW-1185">Reference proteome</keyword>
<dbReference type="Proteomes" id="UP000030758">
    <property type="component" value="Unassembled WGS sequence"/>
</dbReference>
<sequence length="61" mass="6606">MGQRTGGDSDGRGTQEAQARATPGKIAASPDPFNGHGDWQERRDAFEVCSDLNGWSDKEKL</sequence>
<evidence type="ECO:0000313" key="4">
    <source>
        <dbReference type="Proteomes" id="UP000030764"/>
    </source>
</evidence>
<proteinExistence type="predicted"/>